<evidence type="ECO:0000259" key="4">
    <source>
        <dbReference type="Pfam" id="PF01648"/>
    </source>
</evidence>
<accession>M9W9U4</accession>
<dbReference type="InterPro" id="IPR004568">
    <property type="entry name" value="Ppantetheine-prot_Trfase_dom"/>
</dbReference>
<dbReference type="KEGG" id="mput:MPUT9231_3580"/>
<dbReference type="NCBIfam" id="TIGR00556">
    <property type="entry name" value="pantethn_trn"/>
    <property type="match status" value="1"/>
</dbReference>
<dbReference type="GO" id="GO:0008897">
    <property type="term" value="F:holo-[acyl-carrier-protein] synthase activity"/>
    <property type="evidence" value="ECO:0007669"/>
    <property type="project" value="InterPro"/>
</dbReference>
<keyword evidence="3" id="KW-0460">Magnesium</keyword>
<dbReference type="EMBL" id="CP004357">
    <property type="protein sequence ID" value="AGJ90773.1"/>
    <property type="molecule type" value="Genomic_DNA"/>
</dbReference>
<proteinExistence type="predicted"/>
<organism evidence="5 6">
    <name type="scientific">Mycoplasma putrefaciens Mput9231</name>
    <dbReference type="NCBI Taxonomy" id="1292033"/>
    <lineage>
        <taxon>Bacteria</taxon>
        <taxon>Bacillati</taxon>
        <taxon>Mycoplasmatota</taxon>
        <taxon>Mollicutes</taxon>
        <taxon>Mycoplasmataceae</taxon>
        <taxon>Mycoplasma</taxon>
    </lineage>
</organism>
<evidence type="ECO:0000256" key="1">
    <source>
        <dbReference type="ARBA" id="ARBA00022679"/>
    </source>
</evidence>
<evidence type="ECO:0000256" key="2">
    <source>
        <dbReference type="ARBA" id="ARBA00022723"/>
    </source>
</evidence>
<dbReference type="GO" id="GO:0006633">
    <property type="term" value="P:fatty acid biosynthetic process"/>
    <property type="evidence" value="ECO:0007669"/>
    <property type="project" value="InterPro"/>
</dbReference>
<name>M9W9U4_9MOLU</name>
<reference evidence="5 6" key="1">
    <citation type="journal article" date="2013" name="Genome Announc.">
        <title>Complete Genome Sequence of Mycoplasma putrefaciens Strain 9231, One of the Agents of Contagious Agalactia in Goats.</title>
        <authorList>
            <person name="Dupuy V."/>
            <person name="Sirand-Pugnet P."/>
            <person name="Baranowski E."/>
            <person name="Barre A."/>
            <person name="Breton M."/>
            <person name="Couture C."/>
            <person name="Dordet-Frisoni E."/>
            <person name="Gaurivaud P."/>
            <person name="Jacob D."/>
            <person name="Lemaitre C."/>
            <person name="Manso-Silvan L."/>
            <person name="Nikolski M."/>
            <person name="Nouvel L.X."/>
            <person name="Poumarat F."/>
            <person name="Tardy F."/>
            <person name="Thebault P."/>
            <person name="Theil S."/>
            <person name="Citti C."/>
            <person name="Blanchard A."/>
            <person name="Thiaucourt F."/>
        </authorList>
    </citation>
    <scope>NUCLEOTIDE SEQUENCE [LARGE SCALE GENOMIC DNA]</scope>
    <source>
        <strain evidence="5">Mput9231</strain>
    </source>
</reference>
<dbReference type="AlphaFoldDB" id="M9W9U4"/>
<dbReference type="Pfam" id="PF01648">
    <property type="entry name" value="ACPS"/>
    <property type="match status" value="1"/>
</dbReference>
<dbReference type="Proteomes" id="UP000012984">
    <property type="component" value="Chromosome"/>
</dbReference>
<dbReference type="eggNOG" id="COG0736">
    <property type="taxonomic scope" value="Bacteria"/>
</dbReference>
<evidence type="ECO:0000313" key="6">
    <source>
        <dbReference type="Proteomes" id="UP000012984"/>
    </source>
</evidence>
<evidence type="ECO:0000313" key="5">
    <source>
        <dbReference type="EMBL" id="AGJ90773.1"/>
    </source>
</evidence>
<keyword evidence="2" id="KW-0479">Metal-binding</keyword>
<evidence type="ECO:0000256" key="3">
    <source>
        <dbReference type="ARBA" id="ARBA00022842"/>
    </source>
</evidence>
<dbReference type="InterPro" id="IPR008278">
    <property type="entry name" value="4-PPantetheinyl_Trfase_dom"/>
</dbReference>
<dbReference type="SUPFAM" id="SSF56214">
    <property type="entry name" value="4'-phosphopantetheinyl transferase"/>
    <property type="match status" value="1"/>
</dbReference>
<dbReference type="HOGENOM" id="CLU_089696_1_1_14"/>
<dbReference type="Gene3D" id="3.90.470.20">
    <property type="entry name" value="4'-phosphopantetheinyl transferase domain"/>
    <property type="match status" value="1"/>
</dbReference>
<keyword evidence="6" id="KW-1185">Reference proteome</keyword>
<dbReference type="InterPro" id="IPR037143">
    <property type="entry name" value="4-PPantetheinyl_Trfase_dom_sf"/>
</dbReference>
<keyword evidence="1" id="KW-0808">Transferase</keyword>
<sequence length="112" mass="12788">MKRGEIMKVGIDIVENKRIKLKESLIFKILSESELAIFNSKNRQEKREFLSGRWAVKEAIIKTLDTPVSMSKIEISYIDSKPIILNAELQNIAISISHEKKFSVGLAIRTND</sequence>
<feature type="domain" description="4'-phosphopantetheinyl transferase" evidence="4">
    <location>
        <begin position="9"/>
        <end position="98"/>
    </location>
</feature>
<protein>
    <submittedName>
        <fullName evidence="5">Holo-[acyl-carrier-protein] synthase</fullName>
    </submittedName>
</protein>
<gene>
    <name evidence="5" type="primary">acpS</name>
    <name evidence="5" type="ORF">MPUT9231_3580</name>
</gene>
<dbReference type="RefSeq" id="WP_015587380.1">
    <property type="nucleotide sequence ID" value="NC_021083.1"/>
</dbReference>
<dbReference type="PATRIC" id="fig|1292033.3.peg.346"/>
<dbReference type="GO" id="GO:0000287">
    <property type="term" value="F:magnesium ion binding"/>
    <property type="evidence" value="ECO:0007669"/>
    <property type="project" value="InterPro"/>
</dbReference>